<keyword evidence="3" id="KW-1185">Reference proteome</keyword>
<dbReference type="RefSeq" id="WP_190836962.1">
    <property type="nucleotide sequence ID" value="NZ_CAWPPI010000118.1"/>
</dbReference>
<evidence type="ECO:0000256" key="1">
    <source>
        <dbReference type="SAM" id="MobiDB-lite"/>
    </source>
</evidence>
<evidence type="ECO:0000313" key="2">
    <source>
        <dbReference type="EMBL" id="MBD2777915.1"/>
    </source>
</evidence>
<feature type="compositionally biased region" description="Polar residues" evidence="1">
    <location>
        <begin position="11"/>
        <end position="21"/>
    </location>
</feature>
<evidence type="ECO:0000313" key="3">
    <source>
        <dbReference type="Proteomes" id="UP000629098"/>
    </source>
</evidence>
<accession>A0A8J7CHQ1</accession>
<protein>
    <submittedName>
        <fullName evidence="2">Uncharacterized protein</fullName>
    </submittedName>
</protein>
<dbReference type="AlphaFoldDB" id="A0A8J7CHQ1"/>
<dbReference type="Proteomes" id="UP000629098">
    <property type="component" value="Unassembled WGS sequence"/>
</dbReference>
<reference evidence="2" key="1">
    <citation type="submission" date="2020-09" db="EMBL/GenBank/DDBJ databases">
        <title>Iningainema tapete sp. nov. (Scytonemataceae, Cyanobacteria) from greenhouses in central Florida (USA) produces two types of nodularin with biosynthetic potential for microcystin-LR and anabaenopeptins.</title>
        <authorList>
            <person name="Berthold D.E."/>
            <person name="Lefler F.W."/>
            <person name="Huang I.-S."/>
            <person name="Abdulla H."/>
            <person name="Zimba P.V."/>
            <person name="Laughinghouse H.D. IV."/>
        </authorList>
    </citation>
    <scope>NUCLEOTIDE SEQUENCE</scope>
    <source>
        <strain evidence="2">BLCCT55</strain>
    </source>
</reference>
<comment type="caution">
    <text evidence="2">The sequence shown here is derived from an EMBL/GenBank/DDBJ whole genome shotgun (WGS) entry which is preliminary data.</text>
</comment>
<organism evidence="2 3">
    <name type="scientific">Iningainema tapete BLCC-T55</name>
    <dbReference type="NCBI Taxonomy" id="2748662"/>
    <lineage>
        <taxon>Bacteria</taxon>
        <taxon>Bacillati</taxon>
        <taxon>Cyanobacteriota</taxon>
        <taxon>Cyanophyceae</taxon>
        <taxon>Nostocales</taxon>
        <taxon>Scytonemataceae</taxon>
        <taxon>Iningainema tapete</taxon>
    </lineage>
</organism>
<dbReference type="EMBL" id="JACXAE010000118">
    <property type="protein sequence ID" value="MBD2777915.1"/>
    <property type="molecule type" value="Genomic_DNA"/>
</dbReference>
<proteinExistence type="predicted"/>
<sequence length="103" mass="11095">MNTETEKVLNYTEQKSNSSEAKSIFTSKTVWGIVFTTVAAIAPVIGSDVDKLLNKQPINIGQDTAQIVVIICGAAATICGRVEAKDSLYTPNWLPGPNKPENE</sequence>
<feature type="region of interest" description="Disordered" evidence="1">
    <location>
        <begin position="1"/>
        <end position="21"/>
    </location>
</feature>
<name>A0A8J7CHQ1_9CYAN</name>
<gene>
    <name evidence="2" type="ORF">ICL16_39195</name>
</gene>